<dbReference type="RefSeq" id="XP_056473551.1">
    <property type="nucleotide sequence ID" value="XM_056617392.1"/>
</dbReference>
<gene>
    <name evidence="1" type="ORF">N7532_004898</name>
</gene>
<sequence>MFRNPACDNPGSLSKASKPAGGLHIAALSVSLLDPVDIGRADAANAAQRITSLRTARPNLYVTRENMQRLEAQMAASFGRLEEMLSDLMEVILSLAPRPLFPAFPESQDKDVEL</sequence>
<dbReference type="GeneID" id="81356371"/>
<dbReference type="AlphaFoldDB" id="A0A9W9FDE3"/>
<reference evidence="1" key="1">
    <citation type="submission" date="2022-11" db="EMBL/GenBank/DDBJ databases">
        <authorList>
            <person name="Petersen C."/>
        </authorList>
    </citation>
    <scope>NUCLEOTIDE SEQUENCE</scope>
    <source>
        <strain evidence="1">IBT 30761</strain>
    </source>
</reference>
<dbReference type="EMBL" id="JAPQKI010000005">
    <property type="protein sequence ID" value="KAJ5097897.1"/>
    <property type="molecule type" value="Genomic_DNA"/>
</dbReference>
<name>A0A9W9FDE3_9EURO</name>
<evidence type="ECO:0000313" key="2">
    <source>
        <dbReference type="Proteomes" id="UP001149074"/>
    </source>
</evidence>
<dbReference type="Proteomes" id="UP001149074">
    <property type="component" value="Unassembled WGS sequence"/>
</dbReference>
<organism evidence="1 2">
    <name type="scientific">Penicillium argentinense</name>
    <dbReference type="NCBI Taxonomy" id="1131581"/>
    <lineage>
        <taxon>Eukaryota</taxon>
        <taxon>Fungi</taxon>
        <taxon>Dikarya</taxon>
        <taxon>Ascomycota</taxon>
        <taxon>Pezizomycotina</taxon>
        <taxon>Eurotiomycetes</taxon>
        <taxon>Eurotiomycetidae</taxon>
        <taxon>Eurotiales</taxon>
        <taxon>Aspergillaceae</taxon>
        <taxon>Penicillium</taxon>
    </lineage>
</organism>
<evidence type="ECO:0000313" key="1">
    <source>
        <dbReference type="EMBL" id="KAJ5097897.1"/>
    </source>
</evidence>
<proteinExistence type="predicted"/>
<accession>A0A9W9FDE3</accession>
<protein>
    <submittedName>
        <fullName evidence="1">Uncharacterized protein</fullName>
    </submittedName>
</protein>
<reference evidence="1" key="2">
    <citation type="journal article" date="2023" name="IMA Fungus">
        <title>Comparative genomic study of the Penicillium genus elucidates a diverse pangenome and 15 lateral gene transfer events.</title>
        <authorList>
            <person name="Petersen C."/>
            <person name="Sorensen T."/>
            <person name="Nielsen M.R."/>
            <person name="Sondergaard T.E."/>
            <person name="Sorensen J.L."/>
            <person name="Fitzpatrick D.A."/>
            <person name="Frisvad J.C."/>
            <person name="Nielsen K.L."/>
        </authorList>
    </citation>
    <scope>NUCLEOTIDE SEQUENCE</scope>
    <source>
        <strain evidence="1">IBT 30761</strain>
    </source>
</reference>
<comment type="caution">
    <text evidence="1">The sequence shown here is derived from an EMBL/GenBank/DDBJ whole genome shotgun (WGS) entry which is preliminary data.</text>
</comment>
<keyword evidence="2" id="KW-1185">Reference proteome</keyword>